<keyword evidence="4" id="KW-1185">Reference proteome</keyword>
<gene>
    <name evidence="2" type="ORF">AN696_0212770</name>
    <name evidence="1" type="ORF">QAA55_021265</name>
</gene>
<dbReference type="AlphaFoldDB" id="A0AB36FGA1"/>
<protein>
    <submittedName>
        <fullName evidence="1">Tail fiber assembly protein</fullName>
    </submittedName>
</protein>
<comment type="caution">
    <text evidence="2">The sequence shown here is derived from an EMBL/GenBank/DDBJ whole genome shotgun (WGS) entry which is preliminary data.</text>
</comment>
<dbReference type="Pfam" id="PF02413">
    <property type="entry name" value="Caudo_TAP"/>
    <property type="match status" value="1"/>
</dbReference>
<reference evidence="2" key="2">
    <citation type="journal article" date="2017" name="PLoS ONE">
        <title>Genomic and phenotypic characterisation of fluoroquinolone resistance mechanisms in Enterobacteriaceae in Durban, South Africa.</title>
        <authorList>
            <person name="Osei Sekyere J."/>
            <person name="Amoako D.G."/>
        </authorList>
    </citation>
    <scope>NUCLEOTIDE SEQUENCE</scope>
    <source>
        <strain evidence="2">ST435:939705067</strain>
    </source>
</reference>
<reference evidence="1" key="4">
    <citation type="submission" date="2024-01" db="EMBL/GenBank/DDBJ databases">
        <authorList>
            <person name="Macesic N."/>
        </authorList>
    </citation>
    <scope>NUCLEOTIDE SEQUENCE</scope>
    <source>
        <strain evidence="1">CPO239</strain>
    </source>
</reference>
<sequence length="173" mass="20124">MITLKNFVQYEPEFKDFLFNAIFLQSDEGLDWYYHMSRFQADTLKICYDKNNIIRSFSNQVDRLFPLGMSVSEVDQTDVPEGLNIHGEWVWNGTKIIPRQLTREELIQQAETRRGELLAEASDVIAPLQDASDLGIAADEEAAMLLLWKRYRVMLNRLDLSTLPDIQWPERPA</sequence>
<evidence type="ECO:0000313" key="3">
    <source>
        <dbReference type="Proteomes" id="UP000050495"/>
    </source>
</evidence>
<dbReference type="Proteomes" id="UP001175344">
    <property type="component" value="Unassembled WGS sequence"/>
</dbReference>
<proteinExistence type="predicted"/>
<evidence type="ECO:0000313" key="2">
    <source>
        <dbReference type="EMBL" id="OEH16071.1"/>
    </source>
</evidence>
<dbReference type="InterPro" id="IPR051220">
    <property type="entry name" value="TFA_Chaperone"/>
</dbReference>
<accession>A0AB36FGA1</accession>
<evidence type="ECO:0000313" key="1">
    <source>
        <dbReference type="EMBL" id="MEC5730914.1"/>
    </source>
</evidence>
<organism evidence="2 3">
    <name type="scientific">Enterobacter asburiae</name>
    <dbReference type="NCBI Taxonomy" id="61645"/>
    <lineage>
        <taxon>Bacteria</taxon>
        <taxon>Pseudomonadati</taxon>
        <taxon>Pseudomonadota</taxon>
        <taxon>Gammaproteobacteria</taxon>
        <taxon>Enterobacterales</taxon>
        <taxon>Enterobacteriaceae</taxon>
        <taxon>Enterobacter</taxon>
        <taxon>Enterobacter cloacae complex</taxon>
    </lineage>
</organism>
<dbReference type="PANTHER" id="PTHR34413">
    <property type="entry name" value="PROPHAGE TAIL FIBER ASSEMBLY PROTEIN HOMOLOG TFAE-RELATED-RELATED"/>
    <property type="match status" value="1"/>
</dbReference>
<reference evidence="1" key="3">
    <citation type="journal article" date="2023" name="Nat. Commun.">
        <title>Genomic dissection of endemic carbapenem resistance reveals metallo-beta-lactamase dissemination through clonal, plasmid and integron transfer.</title>
        <authorList>
            <person name="Macesic N."/>
            <person name="Hawkey J."/>
            <person name="Vezina B."/>
            <person name="Wisniewski J.A."/>
            <person name="Cottingham H."/>
            <person name="Blakeway L.V."/>
            <person name="Harshegyi T."/>
            <person name="Pragastis K."/>
            <person name="Badoordeen G.Z."/>
            <person name="Dennison A."/>
            <person name="Spelman D.W."/>
            <person name="Jenney A.W.J."/>
            <person name="Peleg A.Y."/>
        </authorList>
    </citation>
    <scope>NUCLEOTIDE SEQUENCE</scope>
    <source>
        <strain evidence="1">CPO239</strain>
    </source>
</reference>
<dbReference type="Proteomes" id="UP000050495">
    <property type="component" value="Unassembled WGS sequence"/>
</dbReference>
<dbReference type="RefSeq" id="WP_045353954.1">
    <property type="nucleotide sequence ID" value="NZ_BLWZ01000026.1"/>
</dbReference>
<name>A0AB36FGA1_ENTAS</name>
<evidence type="ECO:0000313" key="4">
    <source>
        <dbReference type="Proteomes" id="UP001175344"/>
    </source>
</evidence>
<dbReference type="PANTHER" id="PTHR34413:SF2">
    <property type="entry name" value="PROPHAGE TAIL FIBER ASSEMBLY PROTEIN HOMOLOG TFAE-RELATED"/>
    <property type="match status" value="1"/>
</dbReference>
<dbReference type="EMBL" id="LJEY02000157">
    <property type="protein sequence ID" value="OEH16071.1"/>
    <property type="molecule type" value="Genomic_DNA"/>
</dbReference>
<dbReference type="InterPro" id="IPR003458">
    <property type="entry name" value="Phage_T4_Gp38_tail_assem"/>
</dbReference>
<reference evidence="2 3" key="1">
    <citation type="submission" date="2016-04" db="EMBL/GenBank/DDBJ databases">
        <authorList>
            <person name="Osei Sekyere J."/>
            <person name="Sivertsen A."/>
            <person name="Pedersen A.T."/>
            <person name="Sundsfjord A."/>
        </authorList>
    </citation>
    <scope>NUCLEOTIDE SEQUENCE [LARGE SCALE GENOMIC DNA]</scope>
    <source>
        <strain evidence="2 3">ST435:939705067</strain>
    </source>
</reference>
<dbReference type="EMBL" id="JARTQQ020000001">
    <property type="protein sequence ID" value="MEC5730914.1"/>
    <property type="molecule type" value="Genomic_DNA"/>
</dbReference>